<dbReference type="Gene3D" id="3.30.930.10">
    <property type="entry name" value="Bira Bifunctional Protein, Domain 2"/>
    <property type="match status" value="1"/>
</dbReference>
<dbReference type="PANTHER" id="PTHR12561">
    <property type="entry name" value="LIPOATE-PROTEIN LIGASE"/>
    <property type="match status" value="1"/>
</dbReference>
<proteinExistence type="inferred from homology"/>
<comment type="similarity">
    <text evidence="2">Belongs to the LplA family.</text>
</comment>
<dbReference type="PROSITE" id="PS51733">
    <property type="entry name" value="BPL_LPL_CATALYTIC"/>
    <property type="match status" value="1"/>
</dbReference>
<dbReference type="GO" id="GO:0009249">
    <property type="term" value="P:protein lipoylation"/>
    <property type="evidence" value="ECO:0007669"/>
    <property type="project" value="InterPro"/>
</dbReference>
<accession>A0AAE1A337</accession>
<feature type="domain" description="BPL/LPL catalytic" evidence="3">
    <location>
        <begin position="1"/>
        <end position="178"/>
    </location>
</feature>
<evidence type="ECO:0000256" key="2">
    <source>
        <dbReference type="ARBA" id="ARBA00008242"/>
    </source>
</evidence>
<dbReference type="SUPFAM" id="SSF55681">
    <property type="entry name" value="Class II aaRS and biotin synthetases"/>
    <property type="match status" value="1"/>
</dbReference>
<evidence type="ECO:0000259" key="3">
    <source>
        <dbReference type="PROSITE" id="PS51733"/>
    </source>
</evidence>
<dbReference type="InterPro" id="IPR045864">
    <property type="entry name" value="aa-tRNA-synth_II/BPL/LPL"/>
</dbReference>
<evidence type="ECO:0000313" key="4">
    <source>
        <dbReference type="EMBL" id="KAK3780205.1"/>
    </source>
</evidence>
<dbReference type="Gene3D" id="3.30.390.50">
    <property type="entry name" value="CO dehydrogenase flavoprotein, C-terminal domain"/>
    <property type="match status" value="1"/>
</dbReference>
<keyword evidence="5" id="KW-1185">Reference proteome</keyword>
<dbReference type="Pfam" id="PF21948">
    <property type="entry name" value="LplA-B_cat"/>
    <property type="match status" value="1"/>
</dbReference>
<dbReference type="GO" id="GO:0017118">
    <property type="term" value="F:lipoyltransferase activity"/>
    <property type="evidence" value="ECO:0007669"/>
    <property type="project" value="TreeGrafter"/>
</dbReference>
<sequence>MWKNKPAIVSGRHQNPWLEANIPLAASLDLDIARRSSGGGTVYHDEGNLNLSFLKSRDSYNRKENLDLVVEAITNRWDIDLTVNDRDDIMLNKLYKVSGTAAKLGRLQSYHHFTLLHCVNQDLLQRCLTSPMQGASSKATKSFPATVMNLSEQEPDITFESLINTIGRHFLAEVGQKITPDNFHYLNPLCEEDFPGVTDIAYKLQTWEWRFGKSPDFSIHRNFTGQTFKSRPYSVQVNVAVRKGALTSIEIGVDNPDLELLDCLINQFCKDHSGFLLMHDNVKDFESKFLYCFSESEDGQSEYVTEAQWILKCIVSSLDFL</sequence>
<dbReference type="AlphaFoldDB" id="A0AAE1A337"/>
<dbReference type="PANTHER" id="PTHR12561:SF3">
    <property type="entry name" value="LIPOYLTRANSFERASE 1, MITOCHONDRIAL"/>
    <property type="match status" value="1"/>
</dbReference>
<evidence type="ECO:0000256" key="1">
    <source>
        <dbReference type="ARBA" id="ARBA00005085"/>
    </source>
</evidence>
<gene>
    <name evidence="4" type="ORF">RRG08_010599</name>
</gene>
<dbReference type="EMBL" id="JAWDGP010002754">
    <property type="protein sequence ID" value="KAK3780205.1"/>
    <property type="molecule type" value="Genomic_DNA"/>
</dbReference>
<dbReference type="InterPro" id="IPR004562">
    <property type="entry name" value="LipoylTrfase_LipoateP_Ligase"/>
</dbReference>
<organism evidence="4 5">
    <name type="scientific">Elysia crispata</name>
    <name type="common">lettuce slug</name>
    <dbReference type="NCBI Taxonomy" id="231223"/>
    <lineage>
        <taxon>Eukaryota</taxon>
        <taxon>Metazoa</taxon>
        <taxon>Spiralia</taxon>
        <taxon>Lophotrochozoa</taxon>
        <taxon>Mollusca</taxon>
        <taxon>Gastropoda</taxon>
        <taxon>Heterobranchia</taxon>
        <taxon>Euthyneura</taxon>
        <taxon>Panpulmonata</taxon>
        <taxon>Sacoglossa</taxon>
        <taxon>Placobranchoidea</taxon>
        <taxon>Plakobranchidae</taxon>
        <taxon>Elysia</taxon>
    </lineage>
</organism>
<dbReference type="InterPro" id="IPR004143">
    <property type="entry name" value="BPL_LPL_catalytic"/>
</dbReference>
<protein>
    <recommendedName>
        <fullName evidence="3">BPL/LPL catalytic domain-containing protein</fullName>
    </recommendedName>
</protein>
<dbReference type="CDD" id="cd16443">
    <property type="entry name" value="LplA"/>
    <property type="match status" value="1"/>
</dbReference>
<comment type="pathway">
    <text evidence="1">Protein modification; protein lipoylation via exogenous pathway; protein N(6)-(lipoyl)lysine from lipoate: step 2/2.</text>
</comment>
<dbReference type="GO" id="GO:0005739">
    <property type="term" value="C:mitochondrion"/>
    <property type="evidence" value="ECO:0007669"/>
    <property type="project" value="TreeGrafter"/>
</dbReference>
<dbReference type="Proteomes" id="UP001283361">
    <property type="component" value="Unassembled WGS sequence"/>
</dbReference>
<evidence type="ECO:0000313" key="5">
    <source>
        <dbReference type="Proteomes" id="UP001283361"/>
    </source>
</evidence>
<reference evidence="4" key="1">
    <citation type="journal article" date="2023" name="G3 (Bethesda)">
        <title>A reference genome for the long-term kleptoplast-retaining sea slug Elysia crispata morphotype clarki.</title>
        <authorList>
            <person name="Eastman K.E."/>
            <person name="Pendleton A.L."/>
            <person name="Shaikh M.A."/>
            <person name="Suttiyut T."/>
            <person name="Ogas R."/>
            <person name="Tomko P."/>
            <person name="Gavelis G."/>
            <person name="Widhalm J.R."/>
            <person name="Wisecaver J.H."/>
        </authorList>
    </citation>
    <scope>NUCLEOTIDE SEQUENCE</scope>
    <source>
        <strain evidence="4">ECLA1</strain>
    </source>
</reference>
<name>A0AAE1A337_9GAST</name>
<comment type="caution">
    <text evidence="4">The sequence shown here is derived from an EMBL/GenBank/DDBJ whole genome shotgun (WGS) entry which is preliminary data.</text>
</comment>